<dbReference type="eggNOG" id="COG1254">
    <property type="taxonomic scope" value="Bacteria"/>
</dbReference>
<dbReference type="PROSITE" id="PS51160">
    <property type="entry name" value="ACYLPHOSPHATASE_3"/>
    <property type="match status" value="1"/>
</dbReference>
<dbReference type="Proteomes" id="UP000010482">
    <property type="component" value="Chromosome"/>
</dbReference>
<dbReference type="Gene3D" id="3.30.70.100">
    <property type="match status" value="1"/>
</dbReference>
<dbReference type="HOGENOM" id="CLU_141932_3_2_3"/>
<evidence type="ECO:0000256" key="2">
    <source>
        <dbReference type="ARBA" id="ARBA00012150"/>
    </source>
</evidence>
<dbReference type="EC" id="3.6.1.7" evidence="2 5"/>
<dbReference type="InterPro" id="IPR036046">
    <property type="entry name" value="Acylphosphatase-like_dom_sf"/>
</dbReference>
<comment type="similarity">
    <text evidence="1 6">Belongs to the acylphosphatase family.</text>
</comment>
<dbReference type="STRING" id="13035.Dacsa_1091"/>
<evidence type="ECO:0000256" key="3">
    <source>
        <dbReference type="ARBA" id="ARBA00015991"/>
    </source>
</evidence>
<reference evidence="8" key="1">
    <citation type="submission" date="2012-04" db="EMBL/GenBank/DDBJ databases">
        <title>Finished genome of Dactylococcopsis salina PCC 8305.</title>
        <authorList>
            <consortium name="US DOE Joint Genome Institute"/>
            <person name="Gugger M."/>
            <person name="Coursin T."/>
            <person name="Rippka R."/>
            <person name="Tandeau De Marsac N."/>
            <person name="Huntemann M."/>
            <person name="Wei C.-L."/>
            <person name="Han J."/>
            <person name="Detter J.C."/>
            <person name="Han C."/>
            <person name="Tapia R."/>
            <person name="Daligault H."/>
            <person name="Chen A."/>
            <person name="Krypides N."/>
            <person name="Mavromatis K."/>
            <person name="Markowitz V."/>
            <person name="Szeto E."/>
            <person name="Ivanova N."/>
            <person name="Ovchinnikova G."/>
            <person name="Pagani I."/>
            <person name="Pati A."/>
            <person name="Goodwin L."/>
            <person name="Peters L."/>
            <person name="Pitluck S."/>
            <person name="Woyke T."/>
            <person name="Kerfeld C."/>
        </authorList>
    </citation>
    <scope>NUCLEOTIDE SEQUENCE [LARGE SCALE GENOMIC DNA]</scope>
    <source>
        <strain evidence="8">PCC 8305</strain>
    </source>
</reference>
<dbReference type="KEGG" id="dsl:Dacsa_1091"/>
<organism evidence="8 9">
    <name type="scientific">Dactylococcopsis salina (strain PCC 8305)</name>
    <name type="common">Myxobactron salinum</name>
    <dbReference type="NCBI Taxonomy" id="13035"/>
    <lineage>
        <taxon>Bacteria</taxon>
        <taxon>Bacillati</taxon>
        <taxon>Cyanobacteriota</taxon>
        <taxon>Cyanophyceae</taxon>
        <taxon>Nodosilineales</taxon>
        <taxon>Cymatolegaceae</taxon>
        <taxon>Dactylococcopsis</taxon>
    </lineage>
</organism>
<keyword evidence="9" id="KW-1185">Reference proteome</keyword>
<dbReference type="InterPro" id="IPR001792">
    <property type="entry name" value="Acylphosphatase-like_dom"/>
</dbReference>
<keyword evidence="5" id="KW-0378">Hydrolase</keyword>
<evidence type="ECO:0000256" key="4">
    <source>
        <dbReference type="ARBA" id="ARBA00047645"/>
    </source>
</evidence>
<protein>
    <recommendedName>
        <fullName evidence="3 5">acylphosphatase</fullName>
        <ecNumber evidence="2 5">3.6.1.7</ecNumber>
    </recommendedName>
</protein>
<dbReference type="SUPFAM" id="SSF54975">
    <property type="entry name" value="Acylphosphatase/BLUF domain-like"/>
    <property type="match status" value="1"/>
</dbReference>
<accession>K9YS75</accession>
<feature type="active site" evidence="5">
    <location>
        <position position="4"/>
    </location>
</feature>
<dbReference type="PANTHER" id="PTHR47268">
    <property type="entry name" value="ACYLPHOSPHATASE"/>
    <property type="match status" value="1"/>
</dbReference>
<feature type="domain" description="Acylphosphatase-like" evidence="7">
    <location>
        <begin position="1"/>
        <end position="75"/>
    </location>
</feature>
<evidence type="ECO:0000256" key="1">
    <source>
        <dbReference type="ARBA" id="ARBA00005614"/>
    </source>
</evidence>
<dbReference type="GO" id="GO:0003998">
    <property type="term" value="F:acylphosphatase activity"/>
    <property type="evidence" value="ECO:0007669"/>
    <property type="project" value="UniProtKB-EC"/>
</dbReference>
<dbReference type="InterPro" id="IPR020456">
    <property type="entry name" value="Acylphosphatase"/>
</dbReference>
<dbReference type="AlphaFoldDB" id="K9YS75"/>
<evidence type="ECO:0000256" key="6">
    <source>
        <dbReference type="RuleBase" id="RU004168"/>
    </source>
</evidence>
<proteinExistence type="inferred from homology"/>
<evidence type="ECO:0000313" key="8">
    <source>
        <dbReference type="EMBL" id="AFZ49796.1"/>
    </source>
</evidence>
<dbReference type="Pfam" id="PF00708">
    <property type="entry name" value="Acylphosphatase"/>
    <property type="match status" value="1"/>
</dbReference>
<dbReference type="PANTHER" id="PTHR47268:SF4">
    <property type="entry name" value="ACYLPHOSPHATASE"/>
    <property type="match status" value="1"/>
</dbReference>
<feature type="active site" evidence="5">
    <location>
        <position position="22"/>
    </location>
</feature>
<dbReference type="EMBL" id="CP003944">
    <property type="protein sequence ID" value="AFZ49796.1"/>
    <property type="molecule type" value="Genomic_DNA"/>
</dbReference>
<comment type="catalytic activity">
    <reaction evidence="4 5">
        <text>an acyl phosphate + H2O = a carboxylate + phosphate + H(+)</text>
        <dbReference type="Rhea" id="RHEA:14965"/>
        <dbReference type="ChEBI" id="CHEBI:15377"/>
        <dbReference type="ChEBI" id="CHEBI:15378"/>
        <dbReference type="ChEBI" id="CHEBI:29067"/>
        <dbReference type="ChEBI" id="CHEBI:43474"/>
        <dbReference type="ChEBI" id="CHEBI:59918"/>
        <dbReference type="EC" id="3.6.1.7"/>
    </reaction>
</comment>
<dbReference type="InterPro" id="IPR017968">
    <property type="entry name" value="Acylphosphatase_CS"/>
</dbReference>
<sequence>MGYRLSTQEEAVKLGLTGWVKNLSDGRVEAVLEGEPTAVEQMIQWCQQGSRAAVVKDVTVERETPEGLTAFQVLTA</sequence>
<gene>
    <name evidence="8" type="ORF">Dacsa_1091</name>
</gene>
<evidence type="ECO:0000259" key="7">
    <source>
        <dbReference type="PROSITE" id="PS51160"/>
    </source>
</evidence>
<evidence type="ECO:0000256" key="5">
    <source>
        <dbReference type="PROSITE-ProRule" id="PRU00520"/>
    </source>
</evidence>
<dbReference type="PROSITE" id="PS00151">
    <property type="entry name" value="ACYLPHOSPHATASE_2"/>
    <property type="match status" value="1"/>
</dbReference>
<evidence type="ECO:0000313" key="9">
    <source>
        <dbReference type="Proteomes" id="UP000010482"/>
    </source>
</evidence>
<dbReference type="RefSeq" id="WP_015228805.1">
    <property type="nucleotide sequence ID" value="NC_019780.1"/>
</dbReference>
<name>K9YS75_DACS8</name>